<accession>A0ABD3P4B4</accession>
<organism evidence="2 3">
    <name type="scientific">Cyclotella atomus</name>
    <dbReference type="NCBI Taxonomy" id="382360"/>
    <lineage>
        <taxon>Eukaryota</taxon>
        <taxon>Sar</taxon>
        <taxon>Stramenopiles</taxon>
        <taxon>Ochrophyta</taxon>
        <taxon>Bacillariophyta</taxon>
        <taxon>Coscinodiscophyceae</taxon>
        <taxon>Thalassiosirophycidae</taxon>
        <taxon>Stephanodiscales</taxon>
        <taxon>Stephanodiscaceae</taxon>
        <taxon>Cyclotella</taxon>
    </lineage>
</organism>
<feature type="compositionally biased region" description="Low complexity" evidence="1">
    <location>
        <begin position="243"/>
        <end position="256"/>
    </location>
</feature>
<evidence type="ECO:0000313" key="2">
    <source>
        <dbReference type="EMBL" id="KAL3782614.1"/>
    </source>
</evidence>
<reference evidence="2 3" key="1">
    <citation type="submission" date="2024-10" db="EMBL/GenBank/DDBJ databases">
        <title>Updated reference genomes for cyclostephanoid diatoms.</title>
        <authorList>
            <person name="Roberts W.R."/>
            <person name="Alverson A.J."/>
        </authorList>
    </citation>
    <scope>NUCLEOTIDE SEQUENCE [LARGE SCALE GENOMIC DNA]</scope>
    <source>
        <strain evidence="2 3">AJA010-31</strain>
    </source>
</reference>
<dbReference type="Proteomes" id="UP001530400">
    <property type="component" value="Unassembled WGS sequence"/>
</dbReference>
<comment type="caution">
    <text evidence="2">The sequence shown here is derived from an EMBL/GenBank/DDBJ whole genome shotgun (WGS) entry which is preliminary data.</text>
</comment>
<feature type="compositionally biased region" description="Low complexity" evidence="1">
    <location>
        <begin position="111"/>
        <end position="129"/>
    </location>
</feature>
<sequence>MASKRFIQFLLAAAAITAISIGLGVGISKRNAALSLASTATLATKTTAHFSDDCVDYDAVNDHAADATDFVPRRRLGRRIMRATATRDAEWPWEAEVTRELAFSMEYSMSVSGKSGKSSKSSVAKSGKGLRCQAKSGKSHSGKSHKGADYDWAYATATNAPSIGSPPTGANAPSYKPTVFVTVSPTASSYGPTTPAPATSVFPLENETPSPTHVETASPIEVPVARPTPMPIAAFSPPVVQEGTSFPTSGSTPTVSAEVTGPPTVPNRDSELV</sequence>
<dbReference type="EMBL" id="JALLPJ020000800">
    <property type="protein sequence ID" value="KAL3782614.1"/>
    <property type="molecule type" value="Genomic_DNA"/>
</dbReference>
<feature type="region of interest" description="Disordered" evidence="1">
    <location>
        <begin position="111"/>
        <end position="146"/>
    </location>
</feature>
<gene>
    <name evidence="2" type="ORF">ACHAWO_005247</name>
</gene>
<keyword evidence="3" id="KW-1185">Reference proteome</keyword>
<name>A0ABD3P4B4_9STRA</name>
<dbReference type="AlphaFoldDB" id="A0ABD3P4B4"/>
<feature type="region of interest" description="Disordered" evidence="1">
    <location>
        <begin position="233"/>
        <end position="273"/>
    </location>
</feature>
<evidence type="ECO:0000256" key="1">
    <source>
        <dbReference type="SAM" id="MobiDB-lite"/>
    </source>
</evidence>
<evidence type="ECO:0000313" key="3">
    <source>
        <dbReference type="Proteomes" id="UP001530400"/>
    </source>
</evidence>
<protein>
    <submittedName>
        <fullName evidence="2">Uncharacterized protein</fullName>
    </submittedName>
</protein>
<proteinExistence type="predicted"/>